<gene>
    <name evidence="6" type="ORF">MVEN_01319100</name>
</gene>
<evidence type="ECO:0000256" key="1">
    <source>
        <dbReference type="ARBA" id="ARBA00009183"/>
    </source>
</evidence>
<protein>
    <recommendedName>
        <fullName evidence="8">FAD/NAD(P)-binding domain-containing protein</fullName>
    </recommendedName>
</protein>
<keyword evidence="2" id="KW-0285">Flavoprotein</keyword>
<keyword evidence="3" id="KW-0274">FAD</keyword>
<keyword evidence="5" id="KW-0560">Oxidoreductase</keyword>
<dbReference type="GO" id="GO:0004499">
    <property type="term" value="F:N,N-dimethylaniline monooxygenase activity"/>
    <property type="evidence" value="ECO:0007669"/>
    <property type="project" value="InterPro"/>
</dbReference>
<dbReference type="InterPro" id="IPR020946">
    <property type="entry name" value="Flavin_mOase-like"/>
</dbReference>
<dbReference type="OrthoDB" id="66881at2759"/>
<dbReference type="GO" id="GO:0050660">
    <property type="term" value="F:flavin adenine dinucleotide binding"/>
    <property type="evidence" value="ECO:0007669"/>
    <property type="project" value="InterPro"/>
</dbReference>
<evidence type="ECO:0000256" key="4">
    <source>
        <dbReference type="ARBA" id="ARBA00022857"/>
    </source>
</evidence>
<evidence type="ECO:0008006" key="8">
    <source>
        <dbReference type="Google" id="ProtNLM"/>
    </source>
</evidence>
<dbReference type="GO" id="GO:0050661">
    <property type="term" value="F:NADP binding"/>
    <property type="evidence" value="ECO:0007669"/>
    <property type="project" value="InterPro"/>
</dbReference>
<dbReference type="PRINTS" id="PR00370">
    <property type="entry name" value="FMOXYGENASE"/>
</dbReference>
<dbReference type="InterPro" id="IPR036188">
    <property type="entry name" value="FAD/NAD-bd_sf"/>
</dbReference>
<name>A0A8H6Y1A6_9AGAR</name>
<dbReference type="AlphaFoldDB" id="A0A8H6Y1A6"/>
<evidence type="ECO:0000256" key="2">
    <source>
        <dbReference type="ARBA" id="ARBA00022630"/>
    </source>
</evidence>
<dbReference type="PANTHER" id="PTHR23023">
    <property type="entry name" value="DIMETHYLANILINE MONOOXYGENASE"/>
    <property type="match status" value="1"/>
</dbReference>
<dbReference type="Proteomes" id="UP000620124">
    <property type="component" value="Unassembled WGS sequence"/>
</dbReference>
<sequence>MPDTENIPRVLPKRILVIGGGASGLVTLRNLLERGEFDEVQLIERRDDVGGVCPKVHVGLPLHILGSLETSFLNFCPSPPFRPFQSPPSTATGQPFPTLAETHTYLQAFAAPLLSQGLIRLNTEVCAMEELKGRAGWRVRLRRWAGGGKADETEETWDAVVVAVACYDYPVFPTTPGIAQLRDLGLAQHAQIWRGPGGYDGKRLLVIGNANSGNDIAAQLAPVAGAVFQSIRRPNFPGFPSLPDPRIARVASVEEYVVRKLAESTVVDAHLTDGTVIHDLDGVLFGTGYLPFPDFVRVLDEESQTLVPLVTATTSPPRVPSLHRYTLYARNPTLAFVGTAVASYTPFTIADVCSTWLALAWTGTIEYPTTLDDLLEFERERLAAVAAARIENGSGIQGILEAYASGLRAEVVQARPELGAVLPVWNPERTEVREAMFDKKRAALELARVREREALGQ</sequence>
<dbReference type="InterPro" id="IPR000960">
    <property type="entry name" value="Flavin_mOase"/>
</dbReference>
<evidence type="ECO:0000256" key="3">
    <source>
        <dbReference type="ARBA" id="ARBA00022827"/>
    </source>
</evidence>
<comment type="similarity">
    <text evidence="1">Belongs to the FMO family.</text>
</comment>
<evidence type="ECO:0000256" key="5">
    <source>
        <dbReference type="ARBA" id="ARBA00023002"/>
    </source>
</evidence>
<evidence type="ECO:0000313" key="6">
    <source>
        <dbReference type="EMBL" id="KAF7350166.1"/>
    </source>
</evidence>
<dbReference type="Gene3D" id="3.50.50.60">
    <property type="entry name" value="FAD/NAD(P)-binding domain"/>
    <property type="match status" value="3"/>
</dbReference>
<organism evidence="6 7">
    <name type="scientific">Mycena venus</name>
    <dbReference type="NCBI Taxonomy" id="2733690"/>
    <lineage>
        <taxon>Eukaryota</taxon>
        <taxon>Fungi</taxon>
        <taxon>Dikarya</taxon>
        <taxon>Basidiomycota</taxon>
        <taxon>Agaricomycotina</taxon>
        <taxon>Agaricomycetes</taxon>
        <taxon>Agaricomycetidae</taxon>
        <taxon>Agaricales</taxon>
        <taxon>Marasmiineae</taxon>
        <taxon>Mycenaceae</taxon>
        <taxon>Mycena</taxon>
    </lineage>
</organism>
<reference evidence="6" key="1">
    <citation type="submission" date="2020-05" db="EMBL/GenBank/DDBJ databases">
        <title>Mycena genomes resolve the evolution of fungal bioluminescence.</title>
        <authorList>
            <person name="Tsai I.J."/>
        </authorList>
    </citation>
    <scope>NUCLEOTIDE SEQUENCE</scope>
    <source>
        <strain evidence="6">CCC161011</strain>
    </source>
</reference>
<evidence type="ECO:0000313" key="7">
    <source>
        <dbReference type="Proteomes" id="UP000620124"/>
    </source>
</evidence>
<dbReference type="Pfam" id="PF00743">
    <property type="entry name" value="FMO-like"/>
    <property type="match status" value="1"/>
</dbReference>
<dbReference type="EMBL" id="JACAZI010000010">
    <property type="protein sequence ID" value="KAF7350166.1"/>
    <property type="molecule type" value="Genomic_DNA"/>
</dbReference>
<keyword evidence="4" id="KW-0521">NADP</keyword>
<dbReference type="InterPro" id="IPR050346">
    <property type="entry name" value="FMO-like"/>
</dbReference>
<accession>A0A8H6Y1A6</accession>
<keyword evidence="7" id="KW-1185">Reference proteome</keyword>
<proteinExistence type="inferred from homology"/>
<dbReference type="SUPFAM" id="SSF51905">
    <property type="entry name" value="FAD/NAD(P)-binding domain"/>
    <property type="match status" value="1"/>
</dbReference>
<comment type="caution">
    <text evidence="6">The sequence shown here is derived from an EMBL/GenBank/DDBJ whole genome shotgun (WGS) entry which is preliminary data.</text>
</comment>